<organism evidence="1 2">
    <name type="scientific">Vaccinium darrowii</name>
    <dbReference type="NCBI Taxonomy" id="229202"/>
    <lineage>
        <taxon>Eukaryota</taxon>
        <taxon>Viridiplantae</taxon>
        <taxon>Streptophyta</taxon>
        <taxon>Embryophyta</taxon>
        <taxon>Tracheophyta</taxon>
        <taxon>Spermatophyta</taxon>
        <taxon>Magnoliopsida</taxon>
        <taxon>eudicotyledons</taxon>
        <taxon>Gunneridae</taxon>
        <taxon>Pentapetalae</taxon>
        <taxon>asterids</taxon>
        <taxon>Ericales</taxon>
        <taxon>Ericaceae</taxon>
        <taxon>Vaccinioideae</taxon>
        <taxon>Vaccinieae</taxon>
        <taxon>Vaccinium</taxon>
    </lineage>
</organism>
<evidence type="ECO:0000313" key="1">
    <source>
        <dbReference type="EMBL" id="KAH7834348.1"/>
    </source>
</evidence>
<gene>
    <name evidence="1" type="ORF">Vadar_015085</name>
</gene>
<proteinExistence type="predicted"/>
<dbReference type="Proteomes" id="UP000828048">
    <property type="component" value="Chromosome 2"/>
</dbReference>
<comment type="caution">
    <text evidence="1">The sequence shown here is derived from an EMBL/GenBank/DDBJ whole genome shotgun (WGS) entry which is preliminary data.</text>
</comment>
<name>A0ACB7X102_9ERIC</name>
<evidence type="ECO:0000313" key="2">
    <source>
        <dbReference type="Proteomes" id="UP000828048"/>
    </source>
</evidence>
<reference evidence="1 2" key="1">
    <citation type="journal article" date="2021" name="Hortic Res">
        <title>High-quality reference genome and annotation aids understanding of berry development for evergreen blueberry (Vaccinium darrowii).</title>
        <authorList>
            <person name="Yu J."/>
            <person name="Hulse-Kemp A.M."/>
            <person name="Babiker E."/>
            <person name="Staton M."/>
        </authorList>
    </citation>
    <scope>NUCLEOTIDE SEQUENCE [LARGE SCALE GENOMIC DNA]</scope>
    <source>
        <strain evidence="2">cv. NJ 8807/NJ 8810</strain>
        <tissue evidence="1">Young leaf</tissue>
    </source>
</reference>
<sequence length="154" mass="17033">MACVSMGTWNCTRIRSPTASLNVVTASSSTRFSSVRCLSMVTGSTHYRPGVLHCSFPPTTSLSLSSFSGSSWGLDMKSKNGLGRGKSRSLVVRSKTKYQDWQTKRHRSRKSLARVHGFRKRMATTGGRAVLKRRRAKGRWVLCPKSNPNGGKRP</sequence>
<dbReference type="EMBL" id="CM037152">
    <property type="protein sequence ID" value="KAH7834348.1"/>
    <property type="molecule type" value="Genomic_DNA"/>
</dbReference>
<protein>
    <submittedName>
        <fullName evidence="1">Uncharacterized protein</fullName>
    </submittedName>
</protein>
<keyword evidence="2" id="KW-1185">Reference proteome</keyword>
<accession>A0ACB7X102</accession>